<dbReference type="AlphaFoldDB" id="A0A9D1N1Z6"/>
<evidence type="ECO:0000313" key="2">
    <source>
        <dbReference type="Proteomes" id="UP000886748"/>
    </source>
</evidence>
<name>A0A9D1N1Z6_9CLOT</name>
<dbReference type="EMBL" id="DVOD01000068">
    <property type="protein sequence ID" value="HIU93292.1"/>
    <property type="molecule type" value="Genomic_DNA"/>
</dbReference>
<gene>
    <name evidence="1" type="ORF">IAD26_09200</name>
</gene>
<comment type="caution">
    <text evidence="1">The sequence shown here is derived from an EMBL/GenBank/DDBJ whole genome shotgun (WGS) entry which is preliminary data.</text>
</comment>
<organism evidence="1 2">
    <name type="scientific">Candidatus Limenecus avicola</name>
    <dbReference type="NCBI Taxonomy" id="2840847"/>
    <lineage>
        <taxon>Bacteria</taxon>
        <taxon>Bacillati</taxon>
        <taxon>Bacillota</taxon>
        <taxon>Clostridia</taxon>
        <taxon>Eubacteriales</taxon>
        <taxon>Clostridiaceae</taxon>
        <taxon>Clostridiaceae incertae sedis</taxon>
        <taxon>Candidatus Limenecus</taxon>
    </lineage>
</organism>
<proteinExistence type="predicted"/>
<dbReference type="Proteomes" id="UP000886748">
    <property type="component" value="Unassembled WGS sequence"/>
</dbReference>
<reference evidence="1" key="1">
    <citation type="submission" date="2020-10" db="EMBL/GenBank/DDBJ databases">
        <authorList>
            <person name="Gilroy R."/>
        </authorList>
    </citation>
    <scope>NUCLEOTIDE SEQUENCE</scope>
    <source>
        <strain evidence="1">CHK154-7741</strain>
    </source>
</reference>
<protein>
    <submittedName>
        <fullName evidence="1">Uncharacterized protein</fullName>
    </submittedName>
</protein>
<reference evidence="1" key="2">
    <citation type="journal article" date="2021" name="PeerJ">
        <title>Extensive microbial diversity within the chicken gut microbiome revealed by metagenomics and culture.</title>
        <authorList>
            <person name="Gilroy R."/>
            <person name="Ravi A."/>
            <person name="Getino M."/>
            <person name="Pursley I."/>
            <person name="Horton D.L."/>
            <person name="Alikhan N.F."/>
            <person name="Baker D."/>
            <person name="Gharbi K."/>
            <person name="Hall N."/>
            <person name="Watson M."/>
            <person name="Adriaenssens E.M."/>
            <person name="Foster-Nyarko E."/>
            <person name="Jarju S."/>
            <person name="Secka A."/>
            <person name="Antonio M."/>
            <person name="Oren A."/>
            <person name="Chaudhuri R.R."/>
            <person name="La Ragione R."/>
            <person name="Hildebrand F."/>
            <person name="Pallen M.J."/>
        </authorList>
    </citation>
    <scope>NUCLEOTIDE SEQUENCE</scope>
    <source>
        <strain evidence="1">CHK154-7741</strain>
    </source>
</reference>
<evidence type="ECO:0000313" key="1">
    <source>
        <dbReference type="EMBL" id="HIU93292.1"/>
    </source>
</evidence>
<accession>A0A9D1N1Z6</accession>
<sequence length="656" mass="76176">MINVLQIRNLHLAAQYKKPKNANQNPKQMCLSKISFKGIDQFSDYQIKQIKDSKQALSDEIATVFKNDREIIDDAFTGIVETRDKFSKLGYYLSLKDKANGNLYQYLQNQNLRKLNKEYNDFYNTNLKSYSTVVDGQKRYLNESLNSSLKKCDSEYHIEKAFDAFFQNKMILEKDAAKFENYDYLHSDFAQKRLTEFTSLFKENPIMMTRENIHNVFNVINKQLDNANKVEFDTIYENLDNLSEALYTNNKNLMLDAWRKLTKSTVDFYKTGYLVAVVKDKDEKVKKLGDFFRSDNYKILNQNKKLSLLFEYRGSGELSLSEKAFLIDKYNQAQQDKKSYGIDMLDFLVNKPANNKIRKQIVKNLVESQEFAQNNFDDLKKLFVQELNNKNYDANVFNIKINQTNIIDLVLFDMEIEPYLLSDKEKLNYLATIADEDIERTIEKHRKDWIDEKFVETLNFESDKYDMSKQTDYLVSHLTVNHDGKDIPINEFLENSFKTIFGQNADLMSINKIILEYEKANNKNLQGLFVQNKAQYDAIMGQMSSLMQTLSQHDAKSEAFFKHISKELDKIEMNCPWLKPQVKDTRSTVEKIKDGVFNPRTLMSGGLAISSIMGVSKTLTASGSPSLMTLGVIAMFLCHAINAHHGFKNEYNKKGI</sequence>